<evidence type="ECO:0000256" key="1">
    <source>
        <dbReference type="SAM" id="Phobius"/>
    </source>
</evidence>
<feature type="transmembrane region" description="Helical" evidence="1">
    <location>
        <begin position="36"/>
        <end position="54"/>
    </location>
</feature>
<organism evidence="2 3">
    <name type="scientific">Enterococcus wangshanyuanii</name>
    <dbReference type="NCBI Taxonomy" id="2005703"/>
    <lineage>
        <taxon>Bacteria</taxon>
        <taxon>Bacillati</taxon>
        <taxon>Bacillota</taxon>
        <taxon>Bacilli</taxon>
        <taxon>Lactobacillales</taxon>
        <taxon>Enterococcaceae</taxon>
        <taxon>Enterococcus</taxon>
    </lineage>
</organism>
<reference evidence="3" key="1">
    <citation type="journal article" date="2019" name="Int. J. Syst. Evol. Microbiol.">
        <title>The Global Catalogue of Microorganisms (GCM) 10K type strain sequencing project: providing services to taxonomists for standard genome sequencing and annotation.</title>
        <authorList>
            <consortium name="The Broad Institute Genomics Platform"/>
            <consortium name="The Broad Institute Genome Sequencing Center for Infectious Disease"/>
            <person name="Wu L."/>
            <person name="Ma J."/>
        </authorList>
    </citation>
    <scope>NUCLEOTIDE SEQUENCE [LARGE SCALE GENOMIC DNA]</scope>
    <source>
        <strain evidence="3">CGMCC 1.15942</strain>
    </source>
</reference>
<dbReference type="RefSeq" id="WP_088270970.1">
    <property type="nucleotide sequence ID" value="NZ_BMKI01000003.1"/>
</dbReference>
<evidence type="ECO:0000313" key="3">
    <source>
        <dbReference type="Proteomes" id="UP000630615"/>
    </source>
</evidence>
<proteinExistence type="predicted"/>
<evidence type="ECO:0008006" key="4">
    <source>
        <dbReference type="Google" id="ProtNLM"/>
    </source>
</evidence>
<feature type="transmembrane region" description="Helical" evidence="1">
    <location>
        <begin position="12"/>
        <end position="30"/>
    </location>
</feature>
<dbReference type="EMBL" id="BMKI01000003">
    <property type="protein sequence ID" value="GGC90512.1"/>
    <property type="molecule type" value="Genomic_DNA"/>
</dbReference>
<keyword evidence="1" id="KW-0812">Transmembrane</keyword>
<keyword evidence="3" id="KW-1185">Reference proteome</keyword>
<dbReference type="Pfam" id="PF11457">
    <property type="entry name" value="DUF3021"/>
    <property type="match status" value="1"/>
</dbReference>
<sequence>MRVKDYLKESFRLTSLIFTTLVIINLFLQTEALTHSLAYMLLISAISGSLHFLIEDNEKYSSRRILFNQGLYLLIICLQIAIANMVLHWELGTVGLLLNFMIVFLIYFFIRFIMYSNDRKQADEINQFIQKRKRDRS</sequence>
<feature type="transmembrane region" description="Helical" evidence="1">
    <location>
        <begin position="93"/>
        <end position="110"/>
    </location>
</feature>
<protein>
    <recommendedName>
        <fullName evidence="4">DUF3021 domain-containing protein</fullName>
    </recommendedName>
</protein>
<keyword evidence="1" id="KW-0472">Membrane</keyword>
<gene>
    <name evidence="2" type="ORF">GCM10011573_20220</name>
</gene>
<evidence type="ECO:0000313" key="2">
    <source>
        <dbReference type="EMBL" id="GGC90512.1"/>
    </source>
</evidence>
<dbReference type="Proteomes" id="UP000630615">
    <property type="component" value="Unassembled WGS sequence"/>
</dbReference>
<dbReference type="InterPro" id="IPR021560">
    <property type="entry name" value="DUF3021"/>
</dbReference>
<accession>A0ABQ1P6W7</accession>
<feature type="transmembrane region" description="Helical" evidence="1">
    <location>
        <begin position="66"/>
        <end position="87"/>
    </location>
</feature>
<comment type="caution">
    <text evidence="2">The sequence shown here is derived from an EMBL/GenBank/DDBJ whole genome shotgun (WGS) entry which is preliminary data.</text>
</comment>
<name>A0ABQ1P6W7_9ENTE</name>
<keyword evidence="1" id="KW-1133">Transmembrane helix</keyword>